<keyword evidence="5" id="KW-0677">Repeat</keyword>
<keyword evidence="7" id="KW-0862">Zinc</keyword>
<evidence type="ECO:0000256" key="9">
    <source>
        <dbReference type="ARBA" id="ARBA00023125"/>
    </source>
</evidence>
<comment type="function">
    <text evidence="1">May be involved in transcriptional regulation.</text>
</comment>
<protein>
    <submittedName>
        <fullName evidence="14">Oocyte zinc finger -like</fullName>
    </submittedName>
</protein>
<evidence type="ECO:0000256" key="12">
    <source>
        <dbReference type="PROSITE-ProRule" id="PRU00042"/>
    </source>
</evidence>
<evidence type="ECO:0000256" key="6">
    <source>
        <dbReference type="ARBA" id="ARBA00022771"/>
    </source>
</evidence>
<proteinExistence type="inferred from homology"/>
<dbReference type="GO" id="GO:0005634">
    <property type="term" value="C:nucleus"/>
    <property type="evidence" value="ECO:0007669"/>
    <property type="project" value="UniProtKB-SubCell"/>
</dbReference>
<evidence type="ECO:0000256" key="10">
    <source>
        <dbReference type="ARBA" id="ARBA00023163"/>
    </source>
</evidence>
<dbReference type="PROSITE" id="PS00028">
    <property type="entry name" value="ZINC_FINGER_C2H2_1"/>
    <property type="match status" value="4"/>
</dbReference>
<evidence type="ECO:0000256" key="3">
    <source>
        <dbReference type="ARBA" id="ARBA00006991"/>
    </source>
</evidence>
<dbReference type="FunFam" id="3.30.160.60:FF:000446">
    <property type="entry name" value="Zinc finger protein"/>
    <property type="match status" value="1"/>
</dbReference>
<evidence type="ECO:0000256" key="2">
    <source>
        <dbReference type="ARBA" id="ARBA00004123"/>
    </source>
</evidence>
<comment type="similarity">
    <text evidence="3">Belongs to the krueppel C2H2-type zinc-finger protein family.</text>
</comment>
<gene>
    <name evidence="14" type="ORF">PECUL_23A016868</name>
</gene>
<dbReference type="EMBL" id="OW240922">
    <property type="protein sequence ID" value="CAH2320918.1"/>
    <property type="molecule type" value="Genomic_DNA"/>
</dbReference>
<name>A0AAD1TCS8_PELCU</name>
<feature type="domain" description="C2H2-type" evidence="13">
    <location>
        <begin position="537"/>
        <end position="564"/>
    </location>
</feature>
<evidence type="ECO:0000256" key="4">
    <source>
        <dbReference type="ARBA" id="ARBA00022723"/>
    </source>
</evidence>
<dbReference type="GO" id="GO:0008270">
    <property type="term" value="F:zinc ion binding"/>
    <property type="evidence" value="ECO:0007669"/>
    <property type="project" value="UniProtKB-KW"/>
</dbReference>
<dbReference type="PANTHER" id="PTHR24381:SF436">
    <property type="entry name" value="ZINC FINGER PROTEIN 768"/>
    <property type="match status" value="1"/>
</dbReference>
<keyword evidence="8" id="KW-0805">Transcription regulation</keyword>
<keyword evidence="10" id="KW-0804">Transcription</keyword>
<dbReference type="PROSITE" id="PS50157">
    <property type="entry name" value="ZINC_FINGER_C2H2_2"/>
    <property type="match status" value="5"/>
</dbReference>
<evidence type="ECO:0000256" key="8">
    <source>
        <dbReference type="ARBA" id="ARBA00023015"/>
    </source>
</evidence>
<dbReference type="FunFam" id="3.30.160.60:FF:000912">
    <property type="entry name" value="Zinc finger protein 660"/>
    <property type="match status" value="1"/>
</dbReference>
<dbReference type="FunFam" id="3.30.160.60:FF:000506">
    <property type="entry name" value="Zinc finger protein 23"/>
    <property type="match status" value="1"/>
</dbReference>
<dbReference type="InterPro" id="IPR013087">
    <property type="entry name" value="Znf_C2H2_type"/>
</dbReference>
<dbReference type="Proteomes" id="UP001295444">
    <property type="component" value="Chromosome 11"/>
</dbReference>
<dbReference type="Gene3D" id="3.30.160.60">
    <property type="entry name" value="Classic Zinc Finger"/>
    <property type="match status" value="5"/>
</dbReference>
<feature type="domain" description="C2H2-type" evidence="13">
    <location>
        <begin position="621"/>
        <end position="648"/>
    </location>
</feature>
<feature type="domain" description="C2H2-type" evidence="13">
    <location>
        <begin position="509"/>
        <end position="536"/>
    </location>
</feature>
<keyword evidence="9" id="KW-0238">DNA-binding</keyword>
<evidence type="ECO:0000256" key="1">
    <source>
        <dbReference type="ARBA" id="ARBA00003767"/>
    </source>
</evidence>
<keyword evidence="4" id="KW-0479">Metal-binding</keyword>
<evidence type="ECO:0000259" key="13">
    <source>
        <dbReference type="PROSITE" id="PS50157"/>
    </source>
</evidence>
<dbReference type="SMART" id="SM00355">
    <property type="entry name" value="ZnF_C2H2"/>
    <property type="match status" value="4"/>
</dbReference>
<dbReference type="AlphaFoldDB" id="A0AAD1TCS8"/>
<evidence type="ECO:0000313" key="14">
    <source>
        <dbReference type="EMBL" id="CAH2320918.1"/>
    </source>
</evidence>
<keyword evidence="6 12" id="KW-0863">Zinc-finger</keyword>
<dbReference type="PANTHER" id="PTHR24381">
    <property type="entry name" value="ZINC FINGER PROTEIN"/>
    <property type="match status" value="1"/>
</dbReference>
<evidence type="ECO:0000256" key="11">
    <source>
        <dbReference type="ARBA" id="ARBA00023242"/>
    </source>
</evidence>
<organism evidence="14 15">
    <name type="scientific">Pelobates cultripes</name>
    <name type="common">Western spadefoot toad</name>
    <dbReference type="NCBI Taxonomy" id="61616"/>
    <lineage>
        <taxon>Eukaryota</taxon>
        <taxon>Metazoa</taxon>
        <taxon>Chordata</taxon>
        <taxon>Craniata</taxon>
        <taxon>Vertebrata</taxon>
        <taxon>Euteleostomi</taxon>
        <taxon>Amphibia</taxon>
        <taxon>Batrachia</taxon>
        <taxon>Anura</taxon>
        <taxon>Pelobatoidea</taxon>
        <taxon>Pelobatidae</taxon>
        <taxon>Pelobates</taxon>
    </lineage>
</organism>
<feature type="domain" description="C2H2-type" evidence="13">
    <location>
        <begin position="593"/>
        <end position="620"/>
    </location>
</feature>
<evidence type="ECO:0000256" key="5">
    <source>
        <dbReference type="ARBA" id="ARBA00022737"/>
    </source>
</evidence>
<keyword evidence="11" id="KW-0539">Nucleus</keyword>
<comment type="subcellular location">
    <subcellularLocation>
        <location evidence="2">Nucleus</location>
    </subcellularLocation>
</comment>
<dbReference type="SUPFAM" id="SSF57667">
    <property type="entry name" value="beta-beta-alpha zinc fingers"/>
    <property type="match status" value="3"/>
</dbReference>
<evidence type="ECO:0000256" key="7">
    <source>
        <dbReference type="ARBA" id="ARBA00022833"/>
    </source>
</evidence>
<dbReference type="InterPro" id="IPR036236">
    <property type="entry name" value="Znf_C2H2_sf"/>
</dbReference>
<accession>A0AAD1TCS8</accession>
<dbReference type="Pfam" id="PF00096">
    <property type="entry name" value="zf-C2H2"/>
    <property type="match status" value="3"/>
</dbReference>
<reference evidence="14" key="1">
    <citation type="submission" date="2022-03" db="EMBL/GenBank/DDBJ databases">
        <authorList>
            <person name="Alioto T."/>
            <person name="Alioto T."/>
            <person name="Gomez Garrido J."/>
        </authorList>
    </citation>
    <scope>NUCLEOTIDE SEQUENCE</scope>
</reference>
<dbReference type="GO" id="GO:0000977">
    <property type="term" value="F:RNA polymerase II transcription regulatory region sequence-specific DNA binding"/>
    <property type="evidence" value="ECO:0007669"/>
    <property type="project" value="TreeGrafter"/>
</dbReference>
<keyword evidence="15" id="KW-1185">Reference proteome</keyword>
<dbReference type="FunFam" id="3.30.160.60:FF:001134">
    <property type="entry name" value="Zinc finger protein 70"/>
    <property type="match status" value="1"/>
</dbReference>
<feature type="domain" description="C2H2-type" evidence="13">
    <location>
        <begin position="565"/>
        <end position="592"/>
    </location>
</feature>
<dbReference type="GO" id="GO:0000981">
    <property type="term" value="F:DNA-binding transcription factor activity, RNA polymerase II-specific"/>
    <property type="evidence" value="ECO:0007669"/>
    <property type="project" value="TreeGrafter"/>
</dbReference>
<sequence length="653" mass="73532">MMPNTNRNQITERFLDLTLEVNYLLTGENYIVVKRPAESILQSNSPCVLDGSNRIQSPSTVPPPHSLMHDGNNEQKIMKLTNKIIHLLTGEVWKYLEGHKEPYNDLMMDTHQPLSSLADGSLNSSETDDLPIQVPSANCVTVGEVSVNHGENSMTFNELNKTPSKSVGPEISLHEERNLPIGEIYSLKECSQTKSPTAFNVEEPVPQEDINLTDNDIITPTEQTQYPSTHIKEDPALCEEGNLIDTDIITPTEKTEYPSIHIKEEPASYDDETLTDADIIRPTVQTEYQFINIKEEPASCDEENLTETNIHTNITHTEYPSTYIKEESPWCEEGYLTDNDIYTSTEQTQTECESTHITEDSASCEEGNFTDTDIYANTEHIQTECPSTPITDDSASCEEVDISDLDIQTLPCDPMIEYERNTNSSDSHEVSLTNLNQMKATCSECEENITCKTNLIGHKGFESKSHVIEFHKTCQGAESHPLIKQEKQETKSHPRCRLIHSGEKHKRKHSCSECEKCFKCISTLKLHLRSHTGEKPFSCSECGKCLSQKKSPIAQEWIQSEKKPFACSECGKCFSQSGSFNRHLRIHTGLKPFSCSECGKSFSQKSNLDRHAMIHTGLKPFSCTECGKCFSQKGHFNTHLRVHNGNKPEIKKL</sequence>
<evidence type="ECO:0000313" key="15">
    <source>
        <dbReference type="Proteomes" id="UP001295444"/>
    </source>
</evidence>